<evidence type="ECO:0000313" key="5">
    <source>
        <dbReference type="Proteomes" id="UP000053328"/>
    </source>
</evidence>
<accession>A0A0D2AUZ9</accession>
<feature type="domain" description="Flavin reductase like" evidence="3">
    <location>
        <begin position="128"/>
        <end position="301"/>
    </location>
</feature>
<evidence type="ECO:0000256" key="1">
    <source>
        <dbReference type="ARBA" id="ARBA00023002"/>
    </source>
</evidence>
<sequence length="329" mass="36332">MLSIVSLTKLPRYVWGIRNVSRGALKKRTSSYKVRQLSFAISRNTRVSTSSWLQDTGRDSGALRQVRTPCFSDTREITTQAQGESVPSEGTTSDNQNEEDVKGCTPSSERDGTAPPSDSLSHQVRELMRLVGHPVTVITATDTSLSPKGHPKSWRGATVSSFNTVTLEPEPIVSFNIKKNSSTFQAIEHSGHFAAHFMSGLQPLSVKMATRFSRGNHTSPFHDADGRVDELFIKRNARTLTGRPPVLHHDSNIVPLHLSCEYMPSKLVHIADHVVVFGRVTWVYHATDVAELVRSKGRTSILSYANGGYSHSGQYKKVHRVQLGGDSKK</sequence>
<evidence type="ECO:0000313" key="4">
    <source>
        <dbReference type="EMBL" id="KIW10325.1"/>
    </source>
</evidence>
<dbReference type="InterPro" id="IPR002563">
    <property type="entry name" value="Flavin_Rdtase-like_dom"/>
</dbReference>
<gene>
    <name evidence="4" type="ORF">PV08_11287</name>
</gene>
<dbReference type="GO" id="GO:0010181">
    <property type="term" value="F:FMN binding"/>
    <property type="evidence" value="ECO:0007669"/>
    <property type="project" value="InterPro"/>
</dbReference>
<name>A0A0D2AUZ9_9EURO</name>
<reference evidence="4 5" key="1">
    <citation type="submission" date="2015-01" db="EMBL/GenBank/DDBJ databases">
        <title>The Genome Sequence of Exophiala spinifera CBS89968.</title>
        <authorList>
            <consortium name="The Broad Institute Genomics Platform"/>
            <person name="Cuomo C."/>
            <person name="de Hoog S."/>
            <person name="Gorbushina A."/>
            <person name="Stielow B."/>
            <person name="Teixiera M."/>
            <person name="Abouelleil A."/>
            <person name="Chapman S.B."/>
            <person name="Priest M."/>
            <person name="Young S.K."/>
            <person name="Wortman J."/>
            <person name="Nusbaum C."/>
            <person name="Birren B."/>
        </authorList>
    </citation>
    <scope>NUCLEOTIDE SEQUENCE [LARGE SCALE GENOMIC DNA]</scope>
    <source>
        <strain evidence="4 5">CBS 89968</strain>
    </source>
</reference>
<dbReference type="PANTHER" id="PTHR30466:SF1">
    <property type="entry name" value="FMN REDUCTASE (NADH) RUTF"/>
    <property type="match status" value="1"/>
</dbReference>
<proteinExistence type="predicted"/>
<dbReference type="EMBL" id="KN847500">
    <property type="protein sequence ID" value="KIW10325.1"/>
    <property type="molecule type" value="Genomic_DNA"/>
</dbReference>
<feature type="region of interest" description="Disordered" evidence="2">
    <location>
        <begin position="75"/>
        <end position="121"/>
    </location>
</feature>
<organism evidence="4 5">
    <name type="scientific">Exophiala spinifera</name>
    <dbReference type="NCBI Taxonomy" id="91928"/>
    <lineage>
        <taxon>Eukaryota</taxon>
        <taxon>Fungi</taxon>
        <taxon>Dikarya</taxon>
        <taxon>Ascomycota</taxon>
        <taxon>Pezizomycotina</taxon>
        <taxon>Eurotiomycetes</taxon>
        <taxon>Chaetothyriomycetidae</taxon>
        <taxon>Chaetothyriales</taxon>
        <taxon>Herpotrichiellaceae</taxon>
        <taxon>Exophiala</taxon>
    </lineage>
</organism>
<dbReference type="InterPro" id="IPR012349">
    <property type="entry name" value="Split_barrel_FMN-bd"/>
</dbReference>
<evidence type="ECO:0000259" key="3">
    <source>
        <dbReference type="SMART" id="SM00903"/>
    </source>
</evidence>
<dbReference type="AlphaFoldDB" id="A0A0D2AUZ9"/>
<dbReference type="HOGENOM" id="CLU_844771_0_0_1"/>
<dbReference type="VEuPathDB" id="FungiDB:PV08_11287"/>
<dbReference type="Gene3D" id="2.30.110.10">
    <property type="entry name" value="Electron Transport, Fmn-binding Protein, Chain A"/>
    <property type="match status" value="1"/>
</dbReference>
<keyword evidence="1" id="KW-0560">Oxidoreductase</keyword>
<dbReference type="OrthoDB" id="2015405at2759"/>
<keyword evidence="5" id="KW-1185">Reference proteome</keyword>
<dbReference type="GO" id="GO:0042602">
    <property type="term" value="F:riboflavin reductase (NADPH) activity"/>
    <property type="evidence" value="ECO:0007669"/>
    <property type="project" value="TreeGrafter"/>
</dbReference>
<dbReference type="GeneID" id="27338370"/>
<protein>
    <recommendedName>
        <fullName evidence="3">Flavin reductase like domain-containing protein</fullName>
    </recommendedName>
</protein>
<dbReference type="InterPro" id="IPR050268">
    <property type="entry name" value="NADH-dep_flavin_reductase"/>
</dbReference>
<dbReference type="STRING" id="91928.A0A0D2AUZ9"/>
<dbReference type="RefSeq" id="XP_016230541.1">
    <property type="nucleotide sequence ID" value="XM_016385597.1"/>
</dbReference>
<dbReference type="Pfam" id="PF01613">
    <property type="entry name" value="Flavin_Reduct"/>
    <property type="match status" value="1"/>
</dbReference>
<feature type="compositionally biased region" description="Polar residues" evidence="2">
    <location>
        <begin position="77"/>
        <end position="95"/>
    </location>
</feature>
<dbReference type="PANTHER" id="PTHR30466">
    <property type="entry name" value="FLAVIN REDUCTASE"/>
    <property type="match status" value="1"/>
</dbReference>
<evidence type="ECO:0000256" key="2">
    <source>
        <dbReference type="SAM" id="MobiDB-lite"/>
    </source>
</evidence>
<dbReference type="SUPFAM" id="SSF50475">
    <property type="entry name" value="FMN-binding split barrel"/>
    <property type="match status" value="1"/>
</dbReference>
<dbReference type="Proteomes" id="UP000053328">
    <property type="component" value="Unassembled WGS sequence"/>
</dbReference>
<dbReference type="SMART" id="SM00903">
    <property type="entry name" value="Flavin_Reduct"/>
    <property type="match status" value="1"/>
</dbReference>